<protein>
    <recommendedName>
        <fullName evidence="3">Integrase</fullName>
    </recommendedName>
</protein>
<proteinExistence type="predicted"/>
<organism evidence="1 2">
    <name type="scientific">Neobacillus niacini</name>
    <dbReference type="NCBI Taxonomy" id="86668"/>
    <lineage>
        <taxon>Bacteria</taxon>
        <taxon>Bacillati</taxon>
        <taxon>Bacillota</taxon>
        <taxon>Bacilli</taxon>
        <taxon>Bacillales</taxon>
        <taxon>Bacillaceae</taxon>
        <taxon>Neobacillus</taxon>
    </lineage>
</organism>
<reference evidence="2" key="2">
    <citation type="submission" date="2020-08" db="EMBL/GenBank/DDBJ databases">
        <title>The Agave Microbiome: Exploring the role of microbial communities in plant adaptations to desert environments.</title>
        <authorList>
            <person name="Partida-Martinez L.P."/>
        </authorList>
    </citation>
    <scope>NUCLEOTIDE SEQUENCE [LARGE SCALE GENOMIC DNA]</scope>
    <source>
        <strain evidence="2">AT2.8</strain>
    </source>
</reference>
<dbReference type="Proteomes" id="UP000548423">
    <property type="component" value="Unassembled WGS sequence"/>
</dbReference>
<sequence length="190" mass="22443">MNNKSRKNWIEQLIHSTMRAVGIEIERKQNPTGVNMSYNFILNYIGYDVKRIEEAMKEMQAQVSLECYIKAFTLHELGHALDRKALLDSLTKTLEFYEMKKNHTIYEQYSDYNLISMLIEEHEMNIAFEETAWANAKKLNMEYGIVDWDSFEKAKNHGMATYLKLYEKDLQIYNKLVSEQTDVGRPFLFA</sequence>
<name>A0A852TQZ7_9BACI</name>
<gene>
    <name evidence="1" type="ORF">F4694_006165</name>
</gene>
<evidence type="ECO:0000313" key="2">
    <source>
        <dbReference type="Proteomes" id="UP000548423"/>
    </source>
</evidence>
<comment type="caution">
    <text evidence="1">The sequence shown here is derived from an EMBL/GenBank/DDBJ whole genome shotgun (WGS) entry which is preliminary data.</text>
</comment>
<accession>A0A852TQZ7</accession>
<dbReference type="AlphaFoldDB" id="A0A852TQZ7"/>
<dbReference type="EMBL" id="JACCBX010000020">
    <property type="protein sequence ID" value="NYE09294.1"/>
    <property type="molecule type" value="Genomic_DNA"/>
</dbReference>
<reference evidence="2" key="1">
    <citation type="submission" date="2020-07" db="EMBL/GenBank/DDBJ databases">
        <authorList>
            <person name="Partida-Martinez L."/>
            <person name="Huntemann M."/>
            <person name="Clum A."/>
            <person name="Wang J."/>
            <person name="Palaniappan K."/>
            <person name="Ritter S."/>
            <person name="Chen I.-M."/>
            <person name="Stamatis D."/>
            <person name="Reddy T."/>
            <person name="O'Malley R."/>
            <person name="Daum C."/>
            <person name="Shapiro N."/>
            <person name="Ivanova N."/>
            <person name="Kyrpides N."/>
            <person name="Woyke T."/>
        </authorList>
    </citation>
    <scope>NUCLEOTIDE SEQUENCE [LARGE SCALE GENOMIC DNA]</scope>
    <source>
        <strain evidence="2">AT2.8</strain>
    </source>
</reference>
<evidence type="ECO:0000313" key="1">
    <source>
        <dbReference type="EMBL" id="NYE09294.1"/>
    </source>
</evidence>
<evidence type="ECO:0008006" key="3">
    <source>
        <dbReference type="Google" id="ProtNLM"/>
    </source>
</evidence>